<feature type="transmembrane region" description="Helical" evidence="11">
    <location>
        <begin position="50"/>
        <end position="70"/>
    </location>
</feature>
<feature type="transmembrane region" description="Helical" evidence="11">
    <location>
        <begin position="254"/>
        <end position="275"/>
    </location>
</feature>
<feature type="transmembrane region" description="Helical" evidence="11">
    <location>
        <begin position="12"/>
        <end position="30"/>
    </location>
</feature>
<keyword evidence="5" id="KW-0406">Ion transport</keyword>
<keyword evidence="7" id="KW-0869">Chloride channel</keyword>
<feature type="transmembrane region" description="Helical" evidence="11">
    <location>
        <begin position="296"/>
        <end position="314"/>
    </location>
</feature>
<evidence type="ECO:0000256" key="9">
    <source>
        <dbReference type="ARBA" id="ARBA00023303"/>
    </source>
</evidence>
<dbReference type="PRINTS" id="PR00762">
    <property type="entry name" value="CLCHANNEL"/>
</dbReference>
<dbReference type="PANTHER" id="PTHR43427">
    <property type="entry name" value="CHLORIDE CHANNEL PROTEIN CLC-E"/>
    <property type="match status" value="1"/>
</dbReference>
<dbReference type="Gene3D" id="3.10.580.10">
    <property type="entry name" value="CBS-domain"/>
    <property type="match status" value="1"/>
</dbReference>
<dbReference type="EMBL" id="UPXX01000013">
    <property type="protein sequence ID" value="VBB42542.1"/>
    <property type="molecule type" value="Genomic_DNA"/>
</dbReference>
<protein>
    <submittedName>
        <fullName evidence="13">Putative signal transduction protein with CBS domain containing protein</fullName>
    </submittedName>
</protein>
<evidence type="ECO:0000259" key="12">
    <source>
        <dbReference type="PROSITE" id="PS51371"/>
    </source>
</evidence>
<evidence type="ECO:0000256" key="3">
    <source>
        <dbReference type="ARBA" id="ARBA00022692"/>
    </source>
</evidence>
<dbReference type="GO" id="GO:0005254">
    <property type="term" value="F:chloride channel activity"/>
    <property type="evidence" value="ECO:0007669"/>
    <property type="project" value="UniProtKB-KW"/>
</dbReference>
<keyword evidence="8" id="KW-0868">Chloride</keyword>
<feature type="transmembrane region" description="Helical" evidence="11">
    <location>
        <begin position="211"/>
        <end position="234"/>
    </location>
</feature>
<feature type="transmembrane region" description="Helical" evidence="11">
    <location>
        <begin position="354"/>
        <end position="377"/>
    </location>
</feature>
<accession>A0A653A4F8</accession>
<keyword evidence="9" id="KW-0407">Ion channel</keyword>
<dbReference type="InterPro" id="IPR050368">
    <property type="entry name" value="ClC-type_chloride_channel"/>
</dbReference>
<dbReference type="GO" id="GO:0034707">
    <property type="term" value="C:chloride channel complex"/>
    <property type="evidence" value="ECO:0007669"/>
    <property type="project" value="UniProtKB-KW"/>
</dbReference>
<dbReference type="SMART" id="SM00116">
    <property type="entry name" value="CBS"/>
    <property type="match status" value="2"/>
</dbReference>
<dbReference type="InterPro" id="IPR001807">
    <property type="entry name" value="ClC"/>
</dbReference>
<evidence type="ECO:0000256" key="7">
    <source>
        <dbReference type="ARBA" id="ARBA00023173"/>
    </source>
</evidence>
<gene>
    <name evidence="13" type="ORF">TRIP_B200682</name>
</gene>
<evidence type="ECO:0000313" key="13">
    <source>
        <dbReference type="EMBL" id="VBB42542.1"/>
    </source>
</evidence>
<feature type="domain" description="CBS" evidence="12">
    <location>
        <begin position="439"/>
        <end position="499"/>
    </location>
</feature>
<sequence>MHRLLLRLDERLQLIVISCVVGVCGGLLSVLLNRSLHAFAGWVKPLSGEIYAMLFPAGGAMLSWIFLNYVMREKGGHGVPDVIQSVSRRGGLLPFRTSFSRLVSALLTIGSGGSAGPEGPVVISGGSIGSNIATFFGLKDRQRVVIVGCGASAAIGAIFNAPVAGIAFTLEVILGEWAPVNLIPIAMASVVGTSVSRLLQGNQIPFEHQAFPVAGLDLVACIGLALFTTVSSVGLMRMVSAVHTWSTKRVSVGWMRAGLGGLMVGGIGLFLPAVLGEGYEVIREILRQQISAGVGMVALLVAAKILVTGLTLGSGGSGGLFAPCLVVGCFTGLFYQRALVWLMPSVEWAGESYFALLGMAGVISSVMQAPMTGIFLISEITGGYEVLLSVVLVSVLSVSISSYIEPVSVYHRELVATGEFLRPGSDRKILSDLNIAELLETDCVPLHPEMLLKDLVARVEQGRRNYFPVEDPENGRFLGMVHLDDVREFLFHPDLYHSVLVEEVMQRDIPTVGLDDDLGHVFQLFDEEKVWSLPVVHGDGRFAGLISKATILDHYRRELMVQQNV</sequence>
<comment type="subcellular location">
    <subcellularLocation>
        <location evidence="1">Membrane</location>
        <topology evidence="1">Multi-pass membrane protein</topology>
    </subcellularLocation>
</comment>
<dbReference type="Gene3D" id="1.10.3080.10">
    <property type="entry name" value="Clc chloride channel"/>
    <property type="match status" value="1"/>
</dbReference>
<dbReference type="SUPFAM" id="SSF81340">
    <property type="entry name" value="Clc chloride channel"/>
    <property type="match status" value="1"/>
</dbReference>
<name>A0A653A4F8_UNCDX</name>
<dbReference type="CDD" id="cd00400">
    <property type="entry name" value="Voltage_gated_ClC"/>
    <property type="match status" value="1"/>
</dbReference>
<feature type="transmembrane region" description="Helical" evidence="11">
    <location>
        <begin position="320"/>
        <end position="342"/>
    </location>
</feature>
<dbReference type="CDD" id="cd02205">
    <property type="entry name" value="CBS_pair_SF"/>
    <property type="match status" value="1"/>
</dbReference>
<evidence type="ECO:0000256" key="4">
    <source>
        <dbReference type="ARBA" id="ARBA00022989"/>
    </source>
</evidence>
<evidence type="ECO:0000256" key="8">
    <source>
        <dbReference type="ARBA" id="ARBA00023214"/>
    </source>
</evidence>
<feature type="transmembrane region" description="Helical" evidence="11">
    <location>
        <begin position="383"/>
        <end position="404"/>
    </location>
</feature>
<dbReference type="AlphaFoldDB" id="A0A653A4F8"/>
<evidence type="ECO:0000256" key="2">
    <source>
        <dbReference type="ARBA" id="ARBA00022448"/>
    </source>
</evidence>
<dbReference type="InterPro" id="IPR000644">
    <property type="entry name" value="CBS_dom"/>
</dbReference>
<proteinExistence type="predicted"/>
<organism evidence="13">
    <name type="scientific">Uncultured Desulfatiglans sp</name>
    <dbReference type="NCBI Taxonomy" id="1748965"/>
    <lineage>
        <taxon>Bacteria</taxon>
        <taxon>Pseudomonadati</taxon>
        <taxon>Thermodesulfobacteriota</taxon>
        <taxon>Desulfobacteria</taxon>
        <taxon>Desulfatiglandales</taxon>
        <taxon>Desulfatiglandaceae</taxon>
        <taxon>Desulfatiglans</taxon>
        <taxon>environmental samples</taxon>
    </lineage>
</organism>
<feature type="transmembrane region" description="Helical" evidence="11">
    <location>
        <begin position="144"/>
        <end position="170"/>
    </location>
</feature>
<evidence type="ECO:0000256" key="5">
    <source>
        <dbReference type="ARBA" id="ARBA00023065"/>
    </source>
</evidence>
<reference evidence="13" key="1">
    <citation type="submission" date="2018-07" db="EMBL/GenBank/DDBJ databases">
        <authorList>
            <consortium name="Genoscope - CEA"/>
            <person name="William W."/>
        </authorList>
    </citation>
    <scope>NUCLEOTIDE SEQUENCE</scope>
    <source>
        <strain evidence="13">IK1</strain>
    </source>
</reference>
<evidence type="ECO:0000256" key="11">
    <source>
        <dbReference type="SAM" id="Phobius"/>
    </source>
</evidence>
<dbReference type="InterPro" id="IPR014743">
    <property type="entry name" value="Cl-channel_core"/>
</dbReference>
<dbReference type="PANTHER" id="PTHR43427:SF6">
    <property type="entry name" value="CHLORIDE CHANNEL PROTEIN CLC-E"/>
    <property type="match status" value="1"/>
</dbReference>
<dbReference type="InterPro" id="IPR046342">
    <property type="entry name" value="CBS_dom_sf"/>
</dbReference>
<keyword evidence="6 11" id="KW-0472">Membrane</keyword>
<keyword evidence="10" id="KW-0129">CBS domain</keyword>
<dbReference type="Pfam" id="PF00571">
    <property type="entry name" value="CBS"/>
    <property type="match status" value="2"/>
</dbReference>
<keyword evidence="2" id="KW-0813">Transport</keyword>
<evidence type="ECO:0000256" key="6">
    <source>
        <dbReference type="ARBA" id="ARBA00023136"/>
    </source>
</evidence>
<evidence type="ECO:0000256" key="1">
    <source>
        <dbReference type="ARBA" id="ARBA00004141"/>
    </source>
</evidence>
<keyword evidence="4 11" id="KW-1133">Transmembrane helix</keyword>
<dbReference type="SUPFAM" id="SSF54631">
    <property type="entry name" value="CBS-domain pair"/>
    <property type="match status" value="1"/>
</dbReference>
<dbReference type="PROSITE" id="PS51371">
    <property type="entry name" value="CBS"/>
    <property type="match status" value="2"/>
</dbReference>
<feature type="domain" description="CBS" evidence="12">
    <location>
        <begin position="505"/>
        <end position="561"/>
    </location>
</feature>
<keyword evidence="3 11" id="KW-0812">Transmembrane</keyword>
<dbReference type="Pfam" id="PF00654">
    <property type="entry name" value="Voltage_CLC"/>
    <property type="match status" value="1"/>
</dbReference>
<evidence type="ECO:0000256" key="10">
    <source>
        <dbReference type="PROSITE-ProRule" id="PRU00703"/>
    </source>
</evidence>